<dbReference type="RefSeq" id="WP_107563285.1">
    <property type="nucleotide sequence ID" value="NZ_NVQC01000026.1"/>
</dbReference>
<accession>A0A2T4TW00</accession>
<protein>
    <recommendedName>
        <fullName evidence="2">Reverse transcriptase domain-containing protein</fullName>
    </recommendedName>
</protein>
<keyword evidence="4" id="KW-1185">Reference proteome</keyword>
<reference evidence="4" key="2">
    <citation type="journal article" date="2018" name="Environ. Microbiol.">
        <title>Bloom of a denitrifying methanotroph, 'Candidatus Methylomirabilis limnetica', in a deep stratified lake.</title>
        <authorList>
            <person name="Graf J.S."/>
            <person name="Mayr M.J."/>
            <person name="Marchant H.K."/>
            <person name="Tienken D."/>
            <person name="Hach P.F."/>
            <person name="Brand A."/>
            <person name="Schubert C.J."/>
            <person name="Kuypers M.M."/>
            <person name="Milucka J."/>
        </authorList>
    </citation>
    <scope>NUCLEOTIDE SEQUENCE [LARGE SCALE GENOMIC DNA]</scope>
    <source>
        <strain evidence="4">Zug</strain>
    </source>
</reference>
<gene>
    <name evidence="3" type="ORF">CLG94_10305</name>
</gene>
<dbReference type="Pfam" id="PF00078">
    <property type="entry name" value="RVT_1"/>
    <property type="match status" value="1"/>
</dbReference>
<dbReference type="EMBL" id="NVQC01000026">
    <property type="protein sequence ID" value="PTL35290.1"/>
    <property type="molecule type" value="Genomic_DNA"/>
</dbReference>
<dbReference type="OrthoDB" id="9780724at2"/>
<organism evidence="3 4">
    <name type="scientific">Candidatus Methylomirabilis limnetica</name>
    <dbReference type="NCBI Taxonomy" id="2033718"/>
    <lineage>
        <taxon>Bacteria</taxon>
        <taxon>Candidatus Methylomirabilota</taxon>
        <taxon>Candidatus Methylomirabilia</taxon>
        <taxon>Candidatus Methylomirabilales</taxon>
        <taxon>Candidatus Methylomirabilaceae</taxon>
        <taxon>Candidatus Methylomirabilis</taxon>
    </lineage>
</organism>
<name>A0A2T4TW00_9BACT</name>
<evidence type="ECO:0000313" key="3">
    <source>
        <dbReference type="EMBL" id="PTL35290.1"/>
    </source>
</evidence>
<evidence type="ECO:0000259" key="2">
    <source>
        <dbReference type="Pfam" id="PF00078"/>
    </source>
</evidence>
<dbReference type="CDD" id="cd01646">
    <property type="entry name" value="RT_Bac_retron_I"/>
    <property type="match status" value="1"/>
</dbReference>
<comment type="caution">
    <text evidence="3">The sequence shown here is derived from an EMBL/GenBank/DDBJ whole genome shotgun (WGS) entry which is preliminary data.</text>
</comment>
<evidence type="ECO:0000313" key="4">
    <source>
        <dbReference type="Proteomes" id="UP000241436"/>
    </source>
</evidence>
<dbReference type="AlphaFoldDB" id="A0A2T4TW00"/>
<feature type="domain" description="Reverse transcriptase" evidence="2">
    <location>
        <begin position="133"/>
        <end position="286"/>
    </location>
</feature>
<dbReference type="InterPro" id="IPR000477">
    <property type="entry name" value="RT_dom"/>
</dbReference>
<evidence type="ECO:0000256" key="1">
    <source>
        <dbReference type="SAM" id="MobiDB-lite"/>
    </source>
</evidence>
<proteinExistence type="predicted"/>
<sequence length="550" mass="60308">MPDGARLSGLALEGKECTSRVADLGALIARGYFARELPPPFTTKPFASLAASRLTVLPAAFHPNPPPPFSSQIAVHNLARPGSLRRRLGIPNPVSFSQIASLVAAHWQTIVAHCVKSPISLTSPQVDASGKRAIDRKAALSDRPIHRARVQSTSRVILRADISQFYPSLYTHSVPWALHFKAVAKIQKTSTALLGNMIDRCLRNAQDQQTIGIPIGPDTSLVIAEVVLTAADVLLAKQVALNGFRYIDDYELGFASYSDAERALSILQGVLNEFELQLNPTKTRIIDLPSPVDSPWSSELRIFSFRPGVRSQRYDLIRYFDRSFELASANPGDPVLRYAISRASSLIVAPSNWALFQHLLLQAACSEPGTLPFAIEQLKRYVDAGYKLDTQNLHSALHNILADHAPRGHGSEVAWALWGLLLFGLPLDDYAMKAVSTLEDVVVALLALDLRSKGQASRTTSLAQWEQAMTADELRGRLWLLSYEANLKGWLPSVGGGDHVAADPNFQPLKAAGVYFYDEQAHATYTPRRPIPTGEEMIPVSGPPEEVEYF</sequence>
<dbReference type="Proteomes" id="UP000241436">
    <property type="component" value="Unassembled WGS sequence"/>
</dbReference>
<feature type="region of interest" description="Disordered" evidence="1">
    <location>
        <begin position="527"/>
        <end position="550"/>
    </location>
</feature>
<reference evidence="3 4" key="1">
    <citation type="submission" date="2017-09" db="EMBL/GenBank/DDBJ databases">
        <title>Bloom of a denitrifying methanotroph, Candidatus Methylomirabilis limnetica, in a deep stratified lake.</title>
        <authorList>
            <person name="Graf J.S."/>
            <person name="Marchant H.K."/>
            <person name="Tienken D."/>
            <person name="Hach P.F."/>
            <person name="Brand A."/>
            <person name="Schubert C.J."/>
            <person name="Kuypers M.M."/>
            <person name="Milucka J."/>
        </authorList>
    </citation>
    <scope>NUCLEOTIDE SEQUENCE [LARGE SCALE GENOMIC DNA]</scope>
    <source>
        <strain evidence="3 4">Zug</strain>
    </source>
</reference>